<dbReference type="RefSeq" id="WP_118418197.1">
    <property type="nucleotide sequence ID" value="NZ_JAQDLI010000001.1"/>
</dbReference>
<accession>A0A395W5M8</accession>
<dbReference type="EMBL" id="QRVZ01000001">
    <property type="protein sequence ID" value="RGS88165.1"/>
    <property type="molecule type" value="Genomic_DNA"/>
</dbReference>
<gene>
    <name evidence="1" type="ORF">DWX70_01120</name>
</gene>
<proteinExistence type="predicted"/>
<reference evidence="1 2" key="1">
    <citation type="submission" date="2018-08" db="EMBL/GenBank/DDBJ databases">
        <title>A genome reference for cultivated species of the human gut microbiota.</title>
        <authorList>
            <person name="Zou Y."/>
            <person name="Xue W."/>
            <person name="Luo G."/>
        </authorList>
    </citation>
    <scope>NUCLEOTIDE SEQUENCE [LARGE SCALE GENOMIC DNA]</scope>
    <source>
        <strain evidence="1 2">AF20-9LB</strain>
    </source>
</reference>
<sequence length="631" mass="68854">MATTKNLGQVAGVHIGSAPPENTVLIWYDNTPSQNCHKVYDAAKKTWVILDQKIISYITYSELVNIAKNVGLSVGKFYQITDKSNALAIAITTTKVQYDDALGNILIDDLGTNIQYHVTSSNLQIDDISGVFDENNKKLVFQFNEVVPDMTADDYVLGKIQRNNAWSLAKYKLSSFLSKVTGNSISWNGGFYFNFSAAIKGILDKKGGVVAKDTYDTDMNQINTSIQNVGKENQNIIKNANTAINEAASDTAVYNKTLPSDLETGGEAIDAAKGDRLITILSKFQRYINKFKYATGIKISSNFKEATDPEYINNNDTVDSAFSKVQYWLKNIYGTLSLSKDFQPETDPSYGTPIPECAPNDPIETAIAKLQGVLNDIGTITDGNIKSKQKAYNSSGEERGSKMEIDMRSGAIKILGDRYQGAGNSADVTLQSGSSSNLYIYDSVNSKSAHLGVDGLYANGGGQTNGYPYNGHSTANLFITGSWGDATLPNIMDDWYAGLYAWANNSYSGSYPKWAYGAYIERLCAAGFILRTSQLSDSDSGTTLGSLGCYYSCYNTSGNITLNLPAKPQKGQCLWIRQVNANGIVLNGNGKEIVRNENTTGGSSSVTVSDRGALYFLLFDGQYWMMNKQNQ</sequence>
<name>A0A395W5M8_BACOV</name>
<dbReference type="AlphaFoldDB" id="A0A395W5M8"/>
<evidence type="ECO:0000313" key="2">
    <source>
        <dbReference type="Proteomes" id="UP000266492"/>
    </source>
</evidence>
<dbReference type="Proteomes" id="UP000266492">
    <property type="component" value="Unassembled WGS sequence"/>
</dbReference>
<evidence type="ECO:0000313" key="1">
    <source>
        <dbReference type="EMBL" id="RGS88165.1"/>
    </source>
</evidence>
<organism evidence="1 2">
    <name type="scientific">Bacteroides ovatus</name>
    <dbReference type="NCBI Taxonomy" id="28116"/>
    <lineage>
        <taxon>Bacteria</taxon>
        <taxon>Pseudomonadati</taxon>
        <taxon>Bacteroidota</taxon>
        <taxon>Bacteroidia</taxon>
        <taxon>Bacteroidales</taxon>
        <taxon>Bacteroidaceae</taxon>
        <taxon>Bacteroides</taxon>
    </lineage>
</organism>
<protein>
    <submittedName>
        <fullName evidence="1">Uncharacterized protein</fullName>
    </submittedName>
</protein>
<comment type="caution">
    <text evidence="1">The sequence shown here is derived from an EMBL/GenBank/DDBJ whole genome shotgun (WGS) entry which is preliminary data.</text>
</comment>